<protein>
    <submittedName>
        <fullName evidence="2">Uncharacterized protein</fullName>
    </submittedName>
</protein>
<gene>
    <name evidence="2" type="ORF">NQ314_018394</name>
</gene>
<accession>A0AAV8WRB3</accession>
<evidence type="ECO:0000256" key="1">
    <source>
        <dbReference type="SAM" id="MobiDB-lite"/>
    </source>
</evidence>
<dbReference type="Proteomes" id="UP001162156">
    <property type="component" value="Unassembled WGS sequence"/>
</dbReference>
<evidence type="ECO:0000313" key="3">
    <source>
        <dbReference type="Proteomes" id="UP001162156"/>
    </source>
</evidence>
<reference evidence="2" key="1">
    <citation type="journal article" date="2023" name="Insect Mol. Biol.">
        <title>Genome sequencing provides insights into the evolution of gene families encoding plant cell wall-degrading enzymes in longhorned beetles.</title>
        <authorList>
            <person name="Shin N.R."/>
            <person name="Okamura Y."/>
            <person name="Kirsch R."/>
            <person name="Pauchet Y."/>
        </authorList>
    </citation>
    <scope>NUCLEOTIDE SEQUENCE</scope>
    <source>
        <strain evidence="2">RBIC_L_NR</strain>
    </source>
</reference>
<comment type="caution">
    <text evidence="2">The sequence shown here is derived from an EMBL/GenBank/DDBJ whole genome shotgun (WGS) entry which is preliminary data.</text>
</comment>
<keyword evidence="3" id="KW-1185">Reference proteome</keyword>
<feature type="region of interest" description="Disordered" evidence="1">
    <location>
        <begin position="74"/>
        <end position="93"/>
    </location>
</feature>
<organism evidence="2 3">
    <name type="scientific">Rhamnusium bicolor</name>
    <dbReference type="NCBI Taxonomy" id="1586634"/>
    <lineage>
        <taxon>Eukaryota</taxon>
        <taxon>Metazoa</taxon>
        <taxon>Ecdysozoa</taxon>
        <taxon>Arthropoda</taxon>
        <taxon>Hexapoda</taxon>
        <taxon>Insecta</taxon>
        <taxon>Pterygota</taxon>
        <taxon>Neoptera</taxon>
        <taxon>Endopterygota</taxon>
        <taxon>Coleoptera</taxon>
        <taxon>Polyphaga</taxon>
        <taxon>Cucujiformia</taxon>
        <taxon>Chrysomeloidea</taxon>
        <taxon>Cerambycidae</taxon>
        <taxon>Lepturinae</taxon>
        <taxon>Rhagiini</taxon>
        <taxon>Rhamnusium</taxon>
    </lineage>
</organism>
<proteinExistence type="predicted"/>
<name>A0AAV8WRB3_9CUCU</name>
<dbReference type="AlphaFoldDB" id="A0AAV8WRB3"/>
<sequence length="145" mass="16520">MNPNKRPLTESELAEIWKNWSSESEDGLDFSDTDSVADPNYVPSDIDISDNVEHNADQDLEDIQDISSDVCSSEGEENIEPEDQSEPVLQKVSAKKKKVQKKDVVWKQRGMYLNDLQLAFHGNTDLPPEVMALETPYSFFFLFFS</sequence>
<feature type="compositionally biased region" description="Acidic residues" evidence="1">
    <location>
        <begin position="74"/>
        <end position="85"/>
    </location>
</feature>
<feature type="region of interest" description="Disordered" evidence="1">
    <location>
        <begin position="24"/>
        <end position="48"/>
    </location>
</feature>
<dbReference type="EMBL" id="JANEYF010005172">
    <property type="protein sequence ID" value="KAJ8928969.1"/>
    <property type="molecule type" value="Genomic_DNA"/>
</dbReference>
<evidence type="ECO:0000313" key="2">
    <source>
        <dbReference type="EMBL" id="KAJ8928969.1"/>
    </source>
</evidence>